<protein>
    <recommendedName>
        <fullName evidence="4">Lipoprotein</fullName>
    </recommendedName>
</protein>
<feature type="chain" id="PRO_5047328814" description="Lipoprotein" evidence="1">
    <location>
        <begin position="22"/>
        <end position="222"/>
    </location>
</feature>
<name>A0ABS1KEN4_9FLAO</name>
<keyword evidence="1" id="KW-0732">Signal</keyword>
<evidence type="ECO:0000256" key="1">
    <source>
        <dbReference type="SAM" id="SignalP"/>
    </source>
</evidence>
<comment type="caution">
    <text evidence="2">The sequence shown here is derived from an EMBL/GenBank/DDBJ whole genome shotgun (WGS) entry which is preliminary data.</text>
</comment>
<evidence type="ECO:0008006" key="4">
    <source>
        <dbReference type="Google" id="ProtNLM"/>
    </source>
</evidence>
<reference evidence="2 3" key="1">
    <citation type="submission" date="2021-01" db="EMBL/GenBank/DDBJ databases">
        <title>Genome seq and assembly of Flavobacterium sp. GN10.</title>
        <authorList>
            <person name="Chhetri G."/>
        </authorList>
    </citation>
    <scope>NUCLEOTIDE SEQUENCE [LARGE SCALE GENOMIC DNA]</scope>
    <source>
        <strain evidence="2 3">GN10</strain>
    </source>
</reference>
<accession>A0ABS1KEN4</accession>
<keyword evidence="3" id="KW-1185">Reference proteome</keyword>
<gene>
    <name evidence="2" type="ORF">JI750_13705</name>
</gene>
<dbReference type="EMBL" id="JAERSF010000002">
    <property type="protein sequence ID" value="MBL0737956.1"/>
    <property type="molecule type" value="Genomic_DNA"/>
</dbReference>
<sequence>MNKITRLLVLVTLMFFSCKQASESESYSVDGEALDSIKTIENSKKSTDSNEKNIYTKYEYTDSKGKSILVQNSLSKGGIRYTDPKGHKYIYAVFWTRIINETDNPIEFKINLPVDSYDIPALPGKYYKTLIPSDTMTIQKIPLFNYGLTNLESFFDKSIDKPSSLKRIIKSKESTGFYVVTFRLLGGDKYGVLRTELILKGENLFYKIRDKEIQCGSINYTP</sequence>
<dbReference type="Proteomes" id="UP000603728">
    <property type="component" value="Unassembled WGS sequence"/>
</dbReference>
<organism evidence="2 3">
    <name type="scientific">Flavobacterium tagetis</name>
    <dbReference type="NCBI Taxonomy" id="2801336"/>
    <lineage>
        <taxon>Bacteria</taxon>
        <taxon>Pseudomonadati</taxon>
        <taxon>Bacteroidota</taxon>
        <taxon>Flavobacteriia</taxon>
        <taxon>Flavobacteriales</taxon>
        <taxon>Flavobacteriaceae</taxon>
        <taxon>Flavobacterium</taxon>
    </lineage>
</organism>
<dbReference type="RefSeq" id="WP_202002810.1">
    <property type="nucleotide sequence ID" value="NZ_JAERSF010000002.1"/>
</dbReference>
<evidence type="ECO:0000313" key="2">
    <source>
        <dbReference type="EMBL" id="MBL0737956.1"/>
    </source>
</evidence>
<dbReference type="PROSITE" id="PS51257">
    <property type="entry name" value="PROKAR_LIPOPROTEIN"/>
    <property type="match status" value="1"/>
</dbReference>
<proteinExistence type="predicted"/>
<evidence type="ECO:0000313" key="3">
    <source>
        <dbReference type="Proteomes" id="UP000603728"/>
    </source>
</evidence>
<feature type="signal peptide" evidence="1">
    <location>
        <begin position="1"/>
        <end position="21"/>
    </location>
</feature>